<accession>T1KSC7</accession>
<dbReference type="EnsemblMetazoa" id="tetur19g02680.1">
    <property type="protein sequence ID" value="tetur19g02680.1"/>
    <property type="gene ID" value="tetur19g02680"/>
</dbReference>
<evidence type="ECO:0000313" key="1">
    <source>
        <dbReference type="EnsemblMetazoa" id="tetur19g02680.1"/>
    </source>
</evidence>
<dbReference type="Proteomes" id="UP000015104">
    <property type="component" value="Unassembled WGS sequence"/>
</dbReference>
<organism evidence="1 2">
    <name type="scientific">Tetranychus urticae</name>
    <name type="common">Two-spotted spider mite</name>
    <dbReference type="NCBI Taxonomy" id="32264"/>
    <lineage>
        <taxon>Eukaryota</taxon>
        <taxon>Metazoa</taxon>
        <taxon>Ecdysozoa</taxon>
        <taxon>Arthropoda</taxon>
        <taxon>Chelicerata</taxon>
        <taxon>Arachnida</taxon>
        <taxon>Acari</taxon>
        <taxon>Acariformes</taxon>
        <taxon>Trombidiformes</taxon>
        <taxon>Prostigmata</taxon>
        <taxon>Eleutherengona</taxon>
        <taxon>Raphignathae</taxon>
        <taxon>Tetranychoidea</taxon>
        <taxon>Tetranychidae</taxon>
        <taxon>Tetranychus</taxon>
    </lineage>
</organism>
<reference evidence="1" key="2">
    <citation type="submission" date="2015-06" db="UniProtKB">
        <authorList>
            <consortium name="EnsemblMetazoa"/>
        </authorList>
    </citation>
    <scope>IDENTIFICATION</scope>
</reference>
<proteinExistence type="predicted"/>
<reference evidence="2" key="1">
    <citation type="submission" date="2011-08" db="EMBL/GenBank/DDBJ databases">
        <authorList>
            <person name="Rombauts S."/>
        </authorList>
    </citation>
    <scope>NUCLEOTIDE SEQUENCE</scope>
    <source>
        <strain evidence="2">London</strain>
    </source>
</reference>
<keyword evidence="2" id="KW-1185">Reference proteome</keyword>
<dbReference type="EMBL" id="CAEY01000424">
    <property type="status" value="NOT_ANNOTATED_CDS"/>
    <property type="molecule type" value="Genomic_DNA"/>
</dbReference>
<dbReference type="HOGENOM" id="CLU_2963799_0_0_1"/>
<evidence type="ECO:0000313" key="2">
    <source>
        <dbReference type="Proteomes" id="UP000015104"/>
    </source>
</evidence>
<sequence length="59" mass="6686">MKMLITVPPIFKLSLHFLISSQGSSSGVEVTKNIRKIPVMADNIQRRFEISNMKQQSIP</sequence>
<dbReference type="AlphaFoldDB" id="T1KSC7"/>
<name>T1KSC7_TETUR</name>
<protein>
    <submittedName>
        <fullName evidence="1">Uncharacterized protein</fullName>
    </submittedName>
</protein>